<dbReference type="EMBL" id="CADCTP010000027">
    <property type="protein sequence ID" value="CAA9217449.1"/>
    <property type="molecule type" value="Genomic_DNA"/>
</dbReference>
<accession>A0A6J4H8Q1</accession>
<evidence type="ECO:0000313" key="2">
    <source>
        <dbReference type="EMBL" id="CAA9217449.1"/>
    </source>
</evidence>
<gene>
    <name evidence="2" type="ORF">AVDCRST_MAG41-334</name>
</gene>
<sequence length="40" mass="4505">MPSHPSFPRRTGAAPASRRPSWREHDTSPGRRTDVDETTT</sequence>
<dbReference type="AlphaFoldDB" id="A0A6J4H8Q1"/>
<feature type="region of interest" description="Disordered" evidence="1">
    <location>
        <begin position="1"/>
        <end position="40"/>
    </location>
</feature>
<organism evidence="2">
    <name type="scientific">uncultured Mycobacteriales bacterium</name>
    <dbReference type="NCBI Taxonomy" id="581187"/>
    <lineage>
        <taxon>Bacteria</taxon>
        <taxon>Bacillati</taxon>
        <taxon>Actinomycetota</taxon>
        <taxon>Actinomycetes</taxon>
        <taxon>Mycobacteriales</taxon>
        <taxon>environmental samples</taxon>
    </lineage>
</organism>
<feature type="compositionally biased region" description="Basic and acidic residues" evidence="1">
    <location>
        <begin position="21"/>
        <end position="40"/>
    </location>
</feature>
<proteinExistence type="predicted"/>
<name>A0A6J4H8Q1_9ACTN</name>
<evidence type="ECO:0000256" key="1">
    <source>
        <dbReference type="SAM" id="MobiDB-lite"/>
    </source>
</evidence>
<reference evidence="2" key="1">
    <citation type="submission" date="2020-02" db="EMBL/GenBank/DDBJ databases">
        <authorList>
            <person name="Meier V. D."/>
        </authorList>
    </citation>
    <scope>NUCLEOTIDE SEQUENCE</scope>
    <source>
        <strain evidence="2">AVDCRST_MAG41</strain>
    </source>
</reference>
<protein>
    <submittedName>
        <fullName evidence="2">Uncharacterized protein</fullName>
    </submittedName>
</protein>